<feature type="domain" description="FHA" evidence="2">
    <location>
        <begin position="28"/>
        <end position="78"/>
    </location>
</feature>
<dbReference type="SUPFAM" id="SSF55781">
    <property type="entry name" value="GAF domain-like"/>
    <property type="match status" value="1"/>
</dbReference>
<dbReference type="AlphaFoldDB" id="A0A5B8NJ74"/>
<evidence type="ECO:0000259" key="2">
    <source>
        <dbReference type="PROSITE" id="PS50006"/>
    </source>
</evidence>
<dbReference type="GO" id="GO:0004016">
    <property type="term" value="F:adenylate cyclase activity"/>
    <property type="evidence" value="ECO:0007669"/>
    <property type="project" value="UniProtKB-ARBA"/>
</dbReference>
<reference evidence="4" key="1">
    <citation type="submission" date="2019-08" db="EMBL/GenBank/DDBJ databases">
        <title>Carotenoids and Carotenoid Binding Proteins in the Halophilic Cyanobacterium Euhalothece sp. ZM00.</title>
        <authorList>
            <person name="Cho S.M."/>
            <person name="Song J.Y."/>
            <person name="Park Y.-I."/>
        </authorList>
    </citation>
    <scope>NUCLEOTIDE SEQUENCE [LARGE SCALE GENOMIC DNA]</scope>
    <source>
        <strain evidence="4">Z-M001</strain>
    </source>
</reference>
<organism evidence="4 5">
    <name type="scientific">Euhalothece natronophila Z-M001</name>
    <dbReference type="NCBI Taxonomy" id="522448"/>
    <lineage>
        <taxon>Bacteria</taxon>
        <taxon>Bacillati</taxon>
        <taxon>Cyanobacteriota</taxon>
        <taxon>Cyanophyceae</taxon>
        <taxon>Oscillatoriophycideae</taxon>
        <taxon>Chroococcales</taxon>
        <taxon>Halothecacae</taxon>
        <taxon>Halothece cluster</taxon>
        <taxon>Euhalothece</taxon>
    </lineage>
</organism>
<dbReference type="GO" id="GO:0035556">
    <property type="term" value="P:intracellular signal transduction"/>
    <property type="evidence" value="ECO:0007669"/>
    <property type="project" value="InterPro"/>
</dbReference>
<dbReference type="EMBL" id="CP042326">
    <property type="protein sequence ID" value="QDZ38997.1"/>
    <property type="molecule type" value="Genomic_DNA"/>
</dbReference>
<dbReference type="SUPFAM" id="SSF55073">
    <property type="entry name" value="Nucleotide cyclase"/>
    <property type="match status" value="1"/>
</dbReference>
<dbReference type="KEGG" id="enn:FRE64_03010"/>
<dbReference type="PANTHER" id="PTHR43081:SF1">
    <property type="entry name" value="ADENYLATE CYCLASE, TERMINAL-DIFFERENTIATION SPECIFIC"/>
    <property type="match status" value="1"/>
</dbReference>
<evidence type="ECO:0000259" key="3">
    <source>
        <dbReference type="PROSITE" id="PS50125"/>
    </source>
</evidence>
<dbReference type="Pfam" id="PF01590">
    <property type="entry name" value="GAF"/>
    <property type="match status" value="1"/>
</dbReference>
<dbReference type="Gene3D" id="3.30.450.40">
    <property type="match status" value="1"/>
</dbReference>
<dbReference type="RefSeq" id="WP_146294608.1">
    <property type="nucleotide sequence ID" value="NZ_CP042326.1"/>
</dbReference>
<dbReference type="SMART" id="SM00240">
    <property type="entry name" value="FHA"/>
    <property type="match status" value="1"/>
</dbReference>
<dbReference type="PANTHER" id="PTHR43081">
    <property type="entry name" value="ADENYLATE CYCLASE, TERMINAL-DIFFERENTIATION SPECIFIC-RELATED"/>
    <property type="match status" value="1"/>
</dbReference>
<evidence type="ECO:0000313" key="5">
    <source>
        <dbReference type="Proteomes" id="UP000318453"/>
    </source>
</evidence>
<dbReference type="InterPro" id="IPR029787">
    <property type="entry name" value="Nucleotide_cyclase"/>
</dbReference>
<dbReference type="CDD" id="cd07302">
    <property type="entry name" value="CHD"/>
    <property type="match status" value="1"/>
</dbReference>
<dbReference type="InterPro" id="IPR000253">
    <property type="entry name" value="FHA_dom"/>
</dbReference>
<dbReference type="Gene3D" id="3.30.70.1230">
    <property type="entry name" value="Nucleotide cyclase"/>
    <property type="match status" value="1"/>
</dbReference>
<dbReference type="SUPFAM" id="SSF49879">
    <property type="entry name" value="SMAD/FHA domain"/>
    <property type="match status" value="1"/>
</dbReference>
<gene>
    <name evidence="4" type="ORF">FRE64_03010</name>
</gene>
<dbReference type="Pfam" id="PF00498">
    <property type="entry name" value="FHA"/>
    <property type="match status" value="1"/>
</dbReference>
<dbReference type="InterPro" id="IPR008984">
    <property type="entry name" value="SMAD_FHA_dom_sf"/>
</dbReference>
<evidence type="ECO:0000256" key="1">
    <source>
        <dbReference type="ARBA" id="ARBA00005381"/>
    </source>
</evidence>
<accession>A0A5B8NJ74</accession>
<dbReference type="SMART" id="SM00065">
    <property type="entry name" value="GAF"/>
    <property type="match status" value="1"/>
</dbReference>
<evidence type="ECO:0000313" key="4">
    <source>
        <dbReference type="EMBL" id="QDZ38997.1"/>
    </source>
</evidence>
<dbReference type="PROSITE" id="PS50006">
    <property type="entry name" value="FHA_DOMAIN"/>
    <property type="match status" value="1"/>
</dbReference>
<comment type="similarity">
    <text evidence="1">Belongs to the adenylyl cyclase class-3 family.</text>
</comment>
<protein>
    <submittedName>
        <fullName evidence="4">FHA domain-containing protein</fullName>
    </submittedName>
</protein>
<dbReference type="GO" id="GO:0009190">
    <property type="term" value="P:cyclic nucleotide biosynthetic process"/>
    <property type="evidence" value="ECO:0007669"/>
    <property type="project" value="InterPro"/>
</dbReference>
<dbReference type="PROSITE" id="PS50125">
    <property type="entry name" value="GUANYLATE_CYCLASE_2"/>
    <property type="match status" value="1"/>
</dbReference>
<dbReference type="Pfam" id="PF00211">
    <property type="entry name" value="Guanylate_cyc"/>
    <property type="match status" value="1"/>
</dbReference>
<dbReference type="InterPro" id="IPR029016">
    <property type="entry name" value="GAF-like_dom_sf"/>
</dbReference>
<name>A0A5B8NJ74_9CHRO</name>
<dbReference type="CDD" id="cd00060">
    <property type="entry name" value="FHA"/>
    <property type="match status" value="1"/>
</dbReference>
<feature type="domain" description="Guanylate cyclase" evidence="3">
    <location>
        <begin position="376"/>
        <end position="506"/>
    </location>
</feature>
<dbReference type="SMART" id="SM00044">
    <property type="entry name" value="CYCc"/>
    <property type="match status" value="1"/>
</dbReference>
<sequence length="552" mass="61736">MKLTTELALKINVEGSPEQTLEVSQDQLIFGRSSQCDVYLPYSEISRQHCQLRRLAKGQWRIEDLGSTNGTFLNQSLLTEPKRLKNGDVIEIGNVLVTVELSSEVASAESAIAHSEKPNRTEVQTILRNAEELRQRWMDGDKVKDPLSTEHIAHARLQYIVEIARGLNSAESIEAIFSQVEEIIFQELRTVERLALLIDVEGTGDLELYKAASRKIKSSNGDRSYRQDISDLYEGHWISHSICDQVFEEKVAIKTKNAQLDERFSETKSILMKGIGGALAVPLWNEKQVVGVFYADATTGFDHLDPSQDQDLSFFSTIANLVASSVQRWLLTRRLQQQERIRQRLERYHSPAVVQQLITFGATEDTLLTPVEADVSVLFADIVGFTAISEELAPEEVAKLLNCFFEEMLKPLFAMGGTLDKFIGDCIMAFFGAPEPQSDHADRAVKVAKAMLERLEQLNQSQTFSHPLELRVAINSGKAVVGDVGSSQRVDYTVLGGTVNLASRLEAVCKPGDCVISENTFNRLNYQTQFSPIGKSKFKGIDQAITVYRAEW</sequence>
<proteinExistence type="inferred from homology"/>
<keyword evidence="5" id="KW-1185">Reference proteome</keyword>
<dbReference type="InterPro" id="IPR003018">
    <property type="entry name" value="GAF"/>
</dbReference>
<dbReference type="Gene3D" id="2.60.200.20">
    <property type="match status" value="1"/>
</dbReference>
<dbReference type="Proteomes" id="UP000318453">
    <property type="component" value="Chromosome"/>
</dbReference>
<dbReference type="InterPro" id="IPR050697">
    <property type="entry name" value="Adenylyl/Guanylyl_Cyclase_3/4"/>
</dbReference>
<dbReference type="InterPro" id="IPR001054">
    <property type="entry name" value="A/G_cyclase"/>
</dbReference>
<dbReference type="OrthoDB" id="414909at2"/>